<evidence type="ECO:0000256" key="1">
    <source>
        <dbReference type="ARBA" id="ARBA00004651"/>
    </source>
</evidence>
<comment type="catalytic activity">
    <reaction evidence="8">
        <text>fluoride(in) = fluoride(out)</text>
        <dbReference type="Rhea" id="RHEA:76159"/>
        <dbReference type="ChEBI" id="CHEBI:17051"/>
    </reaction>
    <physiologicalReaction direction="left-to-right" evidence="8">
        <dbReference type="Rhea" id="RHEA:76160"/>
    </physiologicalReaction>
</comment>
<evidence type="ECO:0000256" key="6">
    <source>
        <dbReference type="ARBA" id="ARBA00023303"/>
    </source>
</evidence>
<dbReference type="GO" id="GO:0140114">
    <property type="term" value="P:cellular detoxification of fluoride"/>
    <property type="evidence" value="ECO:0007669"/>
    <property type="project" value="UniProtKB-UniRule"/>
</dbReference>
<feature type="transmembrane region" description="Helical" evidence="10">
    <location>
        <begin position="94"/>
        <end position="119"/>
    </location>
</feature>
<dbReference type="GO" id="GO:0046872">
    <property type="term" value="F:metal ion binding"/>
    <property type="evidence" value="ECO:0007669"/>
    <property type="project" value="UniProtKB-KW"/>
</dbReference>
<evidence type="ECO:0000313" key="14">
    <source>
        <dbReference type="Proteomes" id="UP001269061"/>
    </source>
</evidence>
<evidence type="ECO:0000256" key="9">
    <source>
        <dbReference type="ARBA" id="ARBA00049940"/>
    </source>
</evidence>
<dbReference type="AlphaFoldDB" id="A0AAE4I148"/>
<keyword evidence="6 10" id="KW-0407">Ion channel</keyword>
<gene>
    <name evidence="10 11" type="primary">crcB</name>
    <name evidence="10" type="synonym">fluC</name>
    <name evidence="11" type="ORF">P7H00_10590</name>
    <name evidence="12" type="ORF">P7H46_11360</name>
</gene>
<feature type="transmembrane region" description="Helical" evidence="10">
    <location>
        <begin position="31"/>
        <end position="50"/>
    </location>
</feature>
<keyword evidence="10" id="KW-0915">Sodium</keyword>
<evidence type="ECO:0000256" key="8">
    <source>
        <dbReference type="ARBA" id="ARBA00035585"/>
    </source>
</evidence>
<organism evidence="11 13">
    <name type="scientific">Enterococcus pseudoavium</name>
    <dbReference type="NCBI Taxonomy" id="44007"/>
    <lineage>
        <taxon>Bacteria</taxon>
        <taxon>Bacillati</taxon>
        <taxon>Bacillota</taxon>
        <taxon>Bacilli</taxon>
        <taxon>Lactobacillales</taxon>
        <taxon>Enterococcaceae</taxon>
        <taxon>Enterococcus</taxon>
    </lineage>
</organism>
<feature type="binding site" evidence="10">
    <location>
        <position position="76"/>
    </location>
    <ligand>
        <name>Na(+)</name>
        <dbReference type="ChEBI" id="CHEBI:29101"/>
        <note>structural</note>
    </ligand>
</feature>
<dbReference type="PANTHER" id="PTHR28259:SF1">
    <property type="entry name" value="FLUORIDE EXPORT PROTEIN 1-RELATED"/>
    <property type="match status" value="1"/>
</dbReference>
<comment type="similarity">
    <text evidence="7 10">Belongs to the fluoride channel Fluc/FEX (TC 1.A.43) family.</text>
</comment>
<protein>
    <recommendedName>
        <fullName evidence="10">Fluoride-specific ion channel FluC</fullName>
    </recommendedName>
</protein>
<evidence type="ECO:0000256" key="7">
    <source>
        <dbReference type="ARBA" id="ARBA00035120"/>
    </source>
</evidence>
<proteinExistence type="inferred from homology"/>
<dbReference type="PANTHER" id="PTHR28259">
    <property type="entry name" value="FLUORIDE EXPORT PROTEIN 1-RELATED"/>
    <property type="match status" value="1"/>
</dbReference>
<accession>A0AAE4I148</accession>
<feature type="binding site" evidence="10">
    <location>
        <position position="73"/>
    </location>
    <ligand>
        <name>Na(+)</name>
        <dbReference type="ChEBI" id="CHEBI:29101"/>
        <note>structural</note>
    </ligand>
</feature>
<dbReference type="RefSeq" id="WP_083507515.1">
    <property type="nucleotide sequence ID" value="NZ_BAAAXL010000011.1"/>
</dbReference>
<evidence type="ECO:0000313" key="11">
    <source>
        <dbReference type="EMBL" id="MDT2737559.1"/>
    </source>
</evidence>
<keyword evidence="10" id="KW-0479">Metal-binding</keyword>
<name>A0AAE4I148_9ENTE</name>
<evidence type="ECO:0000256" key="4">
    <source>
        <dbReference type="ARBA" id="ARBA00022989"/>
    </source>
</evidence>
<sequence>MLDYLVIAFFAFIGGTARYWLGLWIPTIGGFPLGTLLVNLLGCFIFSWVVKHILSDIDVSARLVLGVGVGFCGALTTFSSFALDTLKLVQTGQIGLAIIYLVLSFVGGLGMTILGEIIYHRKAAAQ</sequence>
<evidence type="ECO:0000256" key="2">
    <source>
        <dbReference type="ARBA" id="ARBA00022475"/>
    </source>
</evidence>
<keyword evidence="14" id="KW-1185">Reference proteome</keyword>
<keyword evidence="10" id="KW-0813">Transport</keyword>
<comment type="caution">
    <text evidence="11">The sequence shown here is derived from an EMBL/GenBank/DDBJ whole genome shotgun (WGS) entry which is preliminary data.</text>
</comment>
<reference evidence="11 14" key="1">
    <citation type="submission" date="2023-03" db="EMBL/GenBank/DDBJ databases">
        <authorList>
            <person name="Shen W."/>
            <person name="Cai J."/>
        </authorList>
    </citation>
    <scope>NUCLEOTIDE SEQUENCE</scope>
    <source>
        <strain evidence="11">P69-2</strain>
        <strain evidence="12 14">Y59</strain>
    </source>
</reference>
<dbReference type="Proteomes" id="UP001269061">
    <property type="component" value="Unassembled WGS sequence"/>
</dbReference>
<comment type="subcellular location">
    <subcellularLocation>
        <location evidence="1 10">Cell membrane</location>
        <topology evidence="1 10">Multi-pass membrane protein</topology>
    </subcellularLocation>
</comment>
<keyword evidence="10" id="KW-0406">Ion transport</keyword>
<evidence type="ECO:0000313" key="12">
    <source>
        <dbReference type="EMBL" id="MDT2771415.1"/>
    </source>
</evidence>
<comment type="activity regulation">
    <text evidence="10">Na(+) is not transported, but it plays an essential structural role and its presence is essential for fluoride channel function.</text>
</comment>
<dbReference type="GO" id="GO:0062054">
    <property type="term" value="F:fluoride channel activity"/>
    <property type="evidence" value="ECO:0007669"/>
    <property type="project" value="UniProtKB-UniRule"/>
</dbReference>
<keyword evidence="5 10" id="KW-0472">Membrane</keyword>
<dbReference type="Pfam" id="PF02537">
    <property type="entry name" value="CRCB"/>
    <property type="match status" value="1"/>
</dbReference>
<evidence type="ECO:0000256" key="3">
    <source>
        <dbReference type="ARBA" id="ARBA00022692"/>
    </source>
</evidence>
<dbReference type="InterPro" id="IPR003691">
    <property type="entry name" value="FluC"/>
</dbReference>
<dbReference type="Proteomes" id="UP001180842">
    <property type="component" value="Unassembled WGS sequence"/>
</dbReference>
<feature type="transmembrane region" description="Helical" evidence="10">
    <location>
        <begin position="62"/>
        <end position="82"/>
    </location>
</feature>
<keyword evidence="2 10" id="KW-1003">Cell membrane</keyword>
<evidence type="ECO:0000313" key="13">
    <source>
        <dbReference type="Proteomes" id="UP001180842"/>
    </source>
</evidence>
<evidence type="ECO:0000256" key="5">
    <source>
        <dbReference type="ARBA" id="ARBA00023136"/>
    </source>
</evidence>
<feature type="transmembrane region" description="Helical" evidence="10">
    <location>
        <begin position="5"/>
        <end position="25"/>
    </location>
</feature>
<evidence type="ECO:0000256" key="10">
    <source>
        <dbReference type="HAMAP-Rule" id="MF_00454"/>
    </source>
</evidence>
<keyword evidence="3 10" id="KW-0812">Transmembrane</keyword>
<dbReference type="NCBIfam" id="TIGR00494">
    <property type="entry name" value="crcB"/>
    <property type="match status" value="1"/>
</dbReference>
<dbReference type="EMBL" id="JARQAI010000016">
    <property type="protein sequence ID" value="MDT2737559.1"/>
    <property type="molecule type" value="Genomic_DNA"/>
</dbReference>
<keyword evidence="4 10" id="KW-1133">Transmembrane helix</keyword>
<comment type="function">
    <text evidence="9 10">Fluoride-specific ion channel. Important for reducing fluoride concentration in the cell, thus reducing its toxicity.</text>
</comment>
<dbReference type="HAMAP" id="MF_00454">
    <property type="entry name" value="FluC"/>
    <property type="match status" value="1"/>
</dbReference>
<dbReference type="GO" id="GO:0005886">
    <property type="term" value="C:plasma membrane"/>
    <property type="evidence" value="ECO:0007669"/>
    <property type="project" value="UniProtKB-SubCell"/>
</dbReference>
<dbReference type="EMBL" id="JARQAZ010000009">
    <property type="protein sequence ID" value="MDT2771415.1"/>
    <property type="molecule type" value="Genomic_DNA"/>
</dbReference>